<accession>A0A8J6HEX9</accession>
<organism evidence="2 3">
    <name type="scientific">Tenebrio molitor</name>
    <name type="common">Yellow mealworm beetle</name>
    <dbReference type="NCBI Taxonomy" id="7067"/>
    <lineage>
        <taxon>Eukaryota</taxon>
        <taxon>Metazoa</taxon>
        <taxon>Ecdysozoa</taxon>
        <taxon>Arthropoda</taxon>
        <taxon>Hexapoda</taxon>
        <taxon>Insecta</taxon>
        <taxon>Pterygota</taxon>
        <taxon>Neoptera</taxon>
        <taxon>Endopterygota</taxon>
        <taxon>Coleoptera</taxon>
        <taxon>Polyphaga</taxon>
        <taxon>Cucujiformia</taxon>
        <taxon>Tenebrionidae</taxon>
        <taxon>Tenebrio</taxon>
    </lineage>
</organism>
<dbReference type="AlphaFoldDB" id="A0A8J6HEX9"/>
<feature type="region of interest" description="Disordered" evidence="1">
    <location>
        <begin position="442"/>
        <end position="465"/>
    </location>
</feature>
<feature type="compositionally biased region" description="Basic and acidic residues" evidence="1">
    <location>
        <begin position="293"/>
        <end position="323"/>
    </location>
</feature>
<sequence>MRFDVLVGLGVEVMDAESDGRICFQLDGFFAPAGKFICTFLHIYTTLPLRSNKDVNQKNWNEDIFEDIFGGIFSGGAVNVGARMRMTIAYRCKQSWTNIVIVVGAETMALWRGVRNRGGIENTPSITIGSLNWAQVIIGGGSETFRVTDGALRVSAWTQFLHEDVGNSFSRTYDAQKIGGPGFLKLKGKDKQIANGVGIIENKSRKERRGVVKQENRIFKSGNLTQLLMRKKKERNRGTQKSKTRRRRKGGIWGKQEKSKIAVEKKTSREMEKRLENLKEMRVEIKEEIKEMRKEHQEAKRKIERLRGEFKNREKKQEEEKITMSESPRRRRKGAQDDRFARSALLKGEEQHDEEKSDTCASSEHYDDVSEHNEEYIDVRGRDLGMEGRRRGVDRETPVKEECKRNRLRVKAGKRAAKFEDKMDGREECRILRECWREKKKHAEKKEREEYHQRSGKIKNKQERRQRIKESREYERCMTEEIPEHLGRESARERKMMATSRCGNQEREHRKRLRKRKWCRRATQENLEPGVCGRLSNSGKEWEREPGKVCEEEKAGREGEREWGGDFWRRMMMFESILMYIYIVRKEYKRNRGRVPDTKEMLERKKKNMEKEEREKYHQRNGYNREYERCMTEEIPEYLGRESARERKMMARFRCGNEERENMYWMEGEERERKSRNGCSEMRQREGKERGEIQNEDGREIRWMKEI</sequence>
<feature type="compositionally biased region" description="Basic and acidic residues" evidence="1">
    <location>
        <begin position="334"/>
        <end position="383"/>
    </location>
</feature>
<dbReference type="Proteomes" id="UP000719412">
    <property type="component" value="Unassembled WGS sequence"/>
</dbReference>
<feature type="region of interest" description="Disordered" evidence="1">
    <location>
        <begin position="230"/>
        <end position="265"/>
    </location>
</feature>
<feature type="compositionally biased region" description="Basic and acidic residues" evidence="1">
    <location>
        <begin position="682"/>
        <end position="707"/>
    </location>
</feature>
<feature type="compositionally biased region" description="Basic and acidic residues" evidence="1">
    <location>
        <begin position="255"/>
        <end position="265"/>
    </location>
</feature>
<feature type="region of interest" description="Disordered" evidence="1">
    <location>
        <begin position="529"/>
        <end position="553"/>
    </location>
</feature>
<feature type="compositionally biased region" description="Basic residues" evidence="1">
    <location>
        <begin position="230"/>
        <end position="250"/>
    </location>
</feature>
<comment type="caution">
    <text evidence="2">The sequence shown here is derived from an EMBL/GenBank/DDBJ whole genome shotgun (WGS) entry which is preliminary data.</text>
</comment>
<evidence type="ECO:0000256" key="1">
    <source>
        <dbReference type="SAM" id="MobiDB-lite"/>
    </source>
</evidence>
<reference evidence="2" key="1">
    <citation type="journal article" date="2020" name="J Insects Food Feed">
        <title>The yellow mealworm (Tenebrio molitor) genome: a resource for the emerging insects as food and feed industry.</title>
        <authorList>
            <person name="Eriksson T."/>
            <person name="Andere A."/>
            <person name="Kelstrup H."/>
            <person name="Emery V."/>
            <person name="Picard C."/>
        </authorList>
    </citation>
    <scope>NUCLEOTIDE SEQUENCE</scope>
    <source>
        <strain evidence="2">Stoneville</strain>
        <tissue evidence="2">Whole head</tissue>
    </source>
</reference>
<dbReference type="EMBL" id="JABDTM020025219">
    <property type="protein sequence ID" value="KAH0813494.1"/>
    <property type="molecule type" value="Genomic_DNA"/>
</dbReference>
<feature type="compositionally biased region" description="Basic and acidic residues" evidence="1">
    <location>
        <begin position="444"/>
        <end position="453"/>
    </location>
</feature>
<reference evidence="2" key="2">
    <citation type="submission" date="2021-08" db="EMBL/GenBank/DDBJ databases">
        <authorList>
            <person name="Eriksson T."/>
        </authorList>
    </citation>
    <scope>NUCLEOTIDE SEQUENCE</scope>
    <source>
        <strain evidence="2">Stoneville</strain>
        <tissue evidence="2">Whole head</tissue>
    </source>
</reference>
<evidence type="ECO:0000313" key="2">
    <source>
        <dbReference type="EMBL" id="KAH0813494.1"/>
    </source>
</evidence>
<proteinExistence type="predicted"/>
<keyword evidence="3" id="KW-1185">Reference proteome</keyword>
<name>A0A8J6HEX9_TENMO</name>
<feature type="region of interest" description="Disordered" evidence="1">
    <location>
        <begin position="669"/>
        <end position="707"/>
    </location>
</feature>
<feature type="region of interest" description="Disordered" evidence="1">
    <location>
        <begin position="293"/>
        <end position="383"/>
    </location>
</feature>
<gene>
    <name evidence="2" type="ORF">GEV33_009297</name>
</gene>
<feature type="compositionally biased region" description="Basic and acidic residues" evidence="1">
    <location>
        <begin position="540"/>
        <end position="553"/>
    </location>
</feature>
<protein>
    <submittedName>
        <fullName evidence="2">Uncharacterized protein</fullName>
    </submittedName>
</protein>
<evidence type="ECO:0000313" key="3">
    <source>
        <dbReference type="Proteomes" id="UP000719412"/>
    </source>
</evidence>